<dbReference type="PROSITE" id="PS50011">
    <property type="entry name" value="PROTEIN_KINASE_DOM"/>
    <property type="match status" value="1"/>
</dbReference>
<sequence length="513" mass="59591">MLNTNPNPMFSFSNSSALVEDVIQEEHKINFAQCIYYHKPHRLLQCSEGNCYIYLFQSENAQQSLLPPQFILKLPKNVQTFQQSHIESELYKMLKRPIEVHLISPIDQEIDISQFFIQSYGYMEYSEFNQRGRALLIEYAKFGSLQNIITQQHASEHKVLSLQNIKTIICQLLVMINAFHISSMTVNDFKPANLVITEDGSLKFLDLADFVLLESTQHNFTSLTNSNTNSEKVDCSTLEVDVNQQSNFMSMVSQSQSNISTMSTRKTKPKIPKIPKRTQQIEHLNIGSFSQIQSIFIENDDIFQQKITWKDQSNYPSGSSKLSIDSQDELIELKNQIRSLHKLMNHKPNSTPAYVAPFRFQTNPVDYDYYDPYREPQAGDFYSLAVIIYQMLFGDVPHYPDMGQFFQDPNQFVEDLKNMEIECDDCIFEAEADQYSEIKELMMYLFQKDTVVKEMQHIIQKKFKLLDDVDWQHVMDLKIQLPDSVSQTTQAISTNNRGLQKMIKAKVDLVLWK</sequence>
<dbReference type="GO" id="GO:0005524">
    <property type="term" value="F:ATP binding"/>
    <property type="evidence" value="ECO:0007669"/>
    <property type="project" value="InterPro"/>
</dbReference>
<name>A0A146KIM5_9EUKA</name>
<evidence type="ECO:0000313" key="2">
    <source>
        <dbReference type="EMBL" id="JAP95276.1"/>
    </source>
</evidence>
<reference evidence="2" key="1">
    <citation type="submission" date="2015-07" db="EMBL/GenBank/DDBJ databases">
        <title>Adaptation to a free-living lifestyle via gene acquisitions in the diplomonad Trepomonas sp. PC1.</title>
        <authorList>
            <person name="Xu F."/>
            <person name="Jerlstrom-Hultqvist J."/>
            <person name="Kolisko M."/>
            <person name="Simpson A.G.B."/>
            <person name="Roger A.J."/>
            <person name="Svard S.G."/>
            <person name="Andersson J.O."/>
        </authorList>
    </citation>
    <scope>NUCLEOTIDE SEQUENCE</scope>
    <source>
        <strain evidence="2">PC1</strain>
    </source>
</reference>
<dbReference type="InterPro" id="IPR053083">
    <property type="entry name" value="TF_kinase-domain_protein"/>
</dbReference>
<dbReference type="PANTHER" id="PTHR44305">
    <property type="entry name" value="SI:DKEY-192D15.2-RELATED"/>
    <property type="match status" value="1"/>
</dbReference>
<accession>A0A146KIM5</accession>
<dbReference type="Gene3D" id="1.10.510.10">
    <property type="entry name" value="Transferase(Phosphotransferase) domain 1"/>
    <property type="match status" value="2"/>
</dbReference>
<dbReference type="InterPro" id="IPR011009">
    <property type="entry name" value="Kinase-like_dom_sf"/>
</dbReference>
<dbReference type="EMBL" id="GDID01001330">
    <property type="protein sequence ID" value="JAP95276.1"/>
    <property type="molecule type" value="Transcribed_RNA"/>
</dbReference>
<feature type="non-terminal residue" evidence="2">
    <location>
        <position position="513"/>
    </location>
</feature>
<keyword evidence="2" id="KW-0808">Transferase</keyword>
<dbReference type="AlphaFoldDB" id="A0A146KIM5"/>
<gene>
    <name evidence="2" type="ORF">TPC1_11787</name>
</gene>
<dbReference type="SMART" id="SM00220">
    <property type="entry name" value="S_TKc"/>
    <property type="match status" value="1"/>
</dbReference>
<evidence type="ECO:0000259" key="1">
    <source>
        <dbReference type="PROSITE" id="PS50011"/>
    </source>
</evidence>
<protein>
    <submittedName>
        <fullName evidence="2">Kinase, NEK</fullName>
    </submittedName>
</protein>
<feature type="domain" description="Protein kinase" evidence="1">
    <location>
        <begin position="37"/>
        <end position="466"/>
    </location>
</feature>
<dbReference type="InterPro" id="IPR000719">
    <property type="entry name" value="Prot_kinase_dom"/>
</dbReference>
<dbReference type="SUPFAM" id="SSF56112">
    <property type="entry name" value="Protein kinase-like (PK-like)"/>
    <property type="match status" value="1"/>
</dbReference>
<proteinExistence type="predicted"/>
<keyword evidence="2" id="KW-0418">Kinase</keyword>
<organism evidence="2">
    <name type="scientific">Trepomonas sp. PC1</name>
    <dbReference type="NCBI Taxonomy" id="1076344"/>
    <lineage>
        <taxon>Eukaryota</taxon>
        <taxon>Metamonada</taxon>
        <taxon>Diplomonadida</taxon>
        <taxon>Hexamitidae</taxon>
        <taxon>Hexamitinae</taxon>
        <taxon>Trepomonas</taxon>
    </lineage>
</organism>
<dbReference type="GO" id="GO:0004672">
    <property type="term" value="F:protein kinase activity"/>
    <property type="evidence" value="ECO:0007669"/>
    <property type="project" value="InterPro"/>
</dbReference>